<dbReference type="PROSITE" id="PS50011">
    <property type="entry name" value="PROTEIN_KINASE_DOM"/>
    <property type="match status" value="1"/>
</dbReference>
<evidence type="ECO:0000256" key="18">
    <source>
        <dbReference type="SAM" id="MobiDB-lite"/>
    </source>
</evidence>
<dbReference type="InterPro" id="IPR027442">
    <property type="entry name" value="MAPKAPK_C"/>
</dbReference>
<dbReference type="InterPro" id="IPR011992">
    <property type="entry name" value="EF-hand-dom_pair"/>
</dbReference>
<feature type="transmembrane region" description="Helical" evidence="19">
    <location>
        <begin position="215"/>
        <end position="231"/>
    </location>
</feature>
<feature type="transmembrane region" description="Helical" evidence="19">
    <location>
        <begin position="237"/>
        <end position="258"/>
    </location>
</feature>
<comment type="catalytic activity">
    <reaction evidence="16">
        <text>L-seryl-[protein] + ATP = O-phospho-L-seryl-[protein] + ADP + H(+)</text>
        <dbReference type="Rhea" id="RHEA:17989"/>
        <dbReference type="Rhea" id="RHEA-COMP:9863"/>
        <dbReference type="Rhea" id="RHEA-COMP:11604"/>
        <dbReference type="ChEBI" id="CHEBI:15378"/>
        <dbReference type="ChEBI" id="CHEBI:29999"/>
        <dbReference type="ChEBI" id="CHEBI:30616"/>
        <dbReference type="ChEBI" id="CHEBI:83421"/>
        <dbReference type="ChEBI" id="CHEBI:456216"/>
        <dbReference type="EC" id="2.7.11.1"/>
    </reaction>
</comment>
<evidence type="ECO:0000256" key="3">
    <source>
        <dbReference type="ARBA" id="ARBA00006692"/>
    </source>
</evidence>
<feature type="domain" description="Protein kinase" evidence="20">
    <location>
        <begin position="380"/>
        <end position="642"/>
    </location>
</feature>
<evidence type="ECO:0000256" key="1">
    <source>
        <dbReference type="ARBA" id="ARBA00001946"/>
    </source>
</evidence>
<comment type="subcellular location">
    <subcellularLocation>
        <location evidence="2">Membrane</location>
        <topology evidence="2">Multi-pass membrane protein</topology>
    </subcellularLocation>
</comment>
<proteinExistence type="inferred from homology"/>
<dbReference type="PANTHER" id="PTHR45840:SF9">
    <property type="entry name" value="INACTIVE RHOMBOID-RELATED PROTEIN 2"/>
    <property type="match status" value="1"/>
</dbReference>
<evidence type="ECO:0000256" key="9">
    <source>
        <dbReference type="ARBA" id="ARBA00022692"/>
    </source>
</evidence>
<dbReference type="AlphaFoldDB" id="A0ABD2IAN5"/>
<keyword evidence="14 19" id="KW-0472">Membrane</keyword>
<feature type="compositionally biased region" description="Basic and acidic residues" evidence="18">
    <location>
        <begin position="705"/>
        <end position="725"/>
    </location>
</feature>
<keyword evidence="12 17" id="KW-0067">ATP-binding</keyword>
<evidence type="ECO:0000256" key="8">
    <source>
        <dbReference type="ARBA" id="ARBA00022679"/>
    </source>
</evidence>
<keyword evidence="11" id="KW-0418">Kinase</keyword>
<evidence type="ECO:0000259" key="20">
    <source>
        <dbReference type="PROSITE" id="PS50011"/>
    </source>
</evidence>
<dbReference type="Gene3D" id="1.10.510.10">
    <property type="entry name" value="Transferase(Phosphotransferase) domain 1"/>
    <property type="match status" value="1"/>
</dbReference>
<dbReference type="EMBL" id="JBICCN010000327">
    <property type="protein sequence ID" value="KAL3077257.1"/>
    <property type="molecule type" value="Genomic_DNA"/>
</dbReference>
<dbReference type="PROSITE" id="PS00108">
    <property type="entry name" value="PROTEIN_KINASE_ST"/>
    <property type="match status" value="1"/>
</dbReference>
<evidence type="ECO:0000313" key="22">
    <source>
        <dbReference type="EMBL" id="KAL3077257.1"/>
    </source>
</evidence>
<evidence type="ECO:0000259" key="21">
    <source>
        <dbReference type="PROSITE" id="PS50222"/>
    </source>
</evidence>
<dbReference type="GO" id="GO:0016020">
    <property type="term" value="C:membrane"/>
    <property type="evidence" value="ECO:0007669"/>
    <property type="project" value="UniProtKB-SubCell"/>
</dbReference>
<dbReference type="Gene3D" id="1.10.238.10">
    <property type="entry name" value="EF-hand"/>
    <property type="match status" value="1"/>
</dbReference>
<dbReference type="GO" id="GO:0035095">
    <property type="term" value="P:behavioral response to nicotine"/>
    <property type="evidence" value="ECO:0007669"/>
    <property type="project" value="UniProtKB-ARBA"/>
</dbReference>
<dbReference type="Gene3D" id="1.20.1540.10">
    <property type="entry name" value="Rhomboid-like"/>
    <property type="match status" value="1"/>
</dbReference>
<dbReference type="Pfam" id="PF00069">
    <property type="entry name" value="Pkinase"/>
    <property type="match status" value="1"/>
</dbReference>
<dbReference type="SUPFAM" id="SSF144091">
    <property type="entry name" value="Rhomboid-like"/>
    <property type="match status" value="1"/>
</dbReference>
<evidence type="ECO:0000256" key="16">
    <source>
        <dbReference type="ARBA" id="ARBA00048679"/>
    </source>
</evidence>
<dbReference type="GO" id="GO:0005524">
    <property type="term" value="F:ATP binding"/>
    <property type="evidence" value="ECO:0007669"/>
    <property type="project" value="UniProtKB-UniRule"/>
</dbReference>
<evidence type="ECO:0000256" key="2">
    <source>
        <dbReference type="ARBA" id="ARBA00004141"/>
    </source>
</evidence>
<dbReference type="FunFam" id="3.30.200.20:FF:000156">
    <property type="entry name" value="MAP kinase-activated protein kinase 3"/>
    <property type="match status" value="1"/>
</dbReference>
<evidence type="ECO:0000256" key="7">
    <source>
        <dbReference type="ARBA" id="ARBA00022553"/>
    </source>
</evidence>
<gene>
    <name evidence="22" type="ORF">niasHS_013246</name>
</gene>
<comment type="similarity">
    <text evidence="4">Belongs to the peptidase S54 family.</text>
</comment>
<evidence type="ECO:0000256" key="14">
    <source>
        <dbReference type="ARBA" id="ARBA00023136"/>
    </source>
</evidence>
<dbReference type="InterPro" id="IPR035952">
    <property type="entry name" value="Rhomboid-like_sf"/>
</dbReference>
<dbReference type="Gene3D" id="3.30.200.20">
    <property type="entry name" value="Phosphorylase Kinase, domain 1"/>
    <property type="match status" value="1"/>
</dbReference>
<dbReference type="Proteomes" id="UP001620645">
    <property type="component" value="Unassembled WGS sequence"/>
</dbReference>
<comment type="cofactor">
    <cofactor evidence="1">
        <name>Mg(2+)</name>
        <dbReference type="ChEBI" id="CHEBI:18420"/>
    </cofactor>
</comment>
<dbReference type="FunFam" id="1.10.510.10:FF:000571">
    <property type="entry name" value="Maternal embryonic leucine zipper kinase"/>
    <property type="match status" value="1"/>
</dbReference>
<dbReference type="InterPro" id="IPR051739">
    <property type="entry name" value="Rhomboid_IM_Serine_Proteases"/>
</dbReference>
<dbReference type="SMART" id="SM00054">
    <property type="entry name" value="EFh"/>
    <property type="match status" value="2"/>
</dbReference>
<keyword evidence="23" id="KW-1185">Reference proteome</keyword>
<accession>A0ABD2IAN5</accession>
<dbReference type="InterPro" id="IPR002048">
    <property type="entry name" value="EF_hand_dom"/>
</dbReference>
<keyword evidence="9 19" id="KW-0812">Transmembrane</keyword>
<name>A0ABD2IAN5_HETSC</name>
<dbReference type="PANTHER" id="PTHR45840">
    <property type="entry name" value="RHOMBOID-RELATED PROTEIN"/>
    <property type="match status" value="1"/>
</dbReference>
<evidence type="ECO:0000256" key="10">
    <source>
        <dbReference type="ARBA" id="ARBA00022741"/>
    </source>
</evidence>
<dbReference type="Pfam" id="PF01694">
    <property type="entry name" value="Rhomboid"/>
    <property type="match status" value="1"/>
</dbReference>
<evidence type="ECO:0000313" key="23">
    <source>
        <dbReference type="Proteomes" id="UP001620645"/>
    </source>
</evidence>
<feature type="transmembrane region" description="Helical" evidence="19">
    <location>
        <begin position="329"/>
        <end position="350"/>
    </location>
</feature>
<keyword evidence="8" id="KW-0808">Transferase</keyword>
<dbReference type="EC" id="2.7.11.1" evidence="5"/>
<dbReference type="SUPFAM" id="SSF56112">
    <property type="entry name" value="Protein kinase-like (PK-like)"/>
    <property type="match status" value="1"/>
</dbReference>
<sequence length="725" mass="82534">MHPISQSVPDKFQCESFQECQDWYELFRSFDLDNDGFVPVAEFKFSIRNSASHFGLSREEANALLSDVDANGDSLVDFPEFTRLMAYAKGMRLKRVILYAARSVLPRSQQTEAFRYLLEFNCLPPPIFMVLISIVQIGLYVYHEFHYCGNDRFLPTKCAPTQSPLILNPCLKWQIWRYLTYMFVHVGFVHLLTNLVVQILLGIPLELVHKYGRVGFLYLAGVMSGALLFFVTDREVYLAGASGGVYTLLSAHIANVIINWSEMQFNWVRASILSTLVTADVVIAVYQRYFSDMSNRVSYVSHIGGFVTGLLLGIVLLRNFRKLEWEKYAWWCALVIFALFVAVCLLIIVFREISSPDPQICRFHKMVMKYKTNPIKTDYKIGNNVLGVGINGKVVECEHRTDGKKFALKILRDIPKAKREAELHFVASGHANIVKVYDIYENNYNGIPCLLLVMECMTGGELFTRIQERSGGAFTEREASNIIHSICSAVAHLHQMGIAHRDIKPENLLYSEPSPTGTLKLTDFGFAKRSEDGEKSLVTPLYTPYYSSPEVFSSQKYDKACDVWAIGVISYILLCGYPPFFSTHGLPISPGMKSRIRAGQYNFSGPEWDRVSEAAKDLIRRCLVTDPDERATITQLMQHKWITHYNKNPATALATQKVLNEREVDWSDFSEEMENALATMRVGDVHIKQMGDARNALLEKRRKRTTEEEAQKETLPEGTTTEERD</sequence>
<dbReference type="InterPro" id="IPR008271">
    <property type="entry name" value="Ser/Thr_kinase_AS"/>
</dbReference>
<feature type="region of interest" description="Disordered" evidence="18">
    <location>
        <begin position="696"/>
        <end position="725"/>
    </location>
</feature>
<evidence type="ECO:0000256" key="15">
    <source>
        <dbReference type="ARBA" id="ARBA00047899"/>
    </source>
</evidence>
<protein>
    <recommendedName>
        <fullName evidence="5">non-specific serine/threonine protein kinase</fullName>
        <ecNumber evidence="5">2.7.11.1</ecNumber>
    </recommendedName>
</protein>
<dbReference type="Pfam" id="PF13499">
    <property type="entry name" value="EF-hand_7"/>
    <property type="match status" value="1"/>
</dbReference>
<dbReference type="SUPFAM" id="SSF47473">
    <property type="entry name" value="EF-hand"/>
    <property type="match status" value="1"/>
</dbReference>
<evidence type="ECO:0000256" key="5">
    <source>
        <dbReference type="ARBA" id="ARBA00012513"/>
    </source>
</evidence>
<dbReference type="Gene3D" id="4.10.1170.10">
    <property type="entry name" value="MAP kinase activated protein kinase 2"/>
    <property type="match status" value="1"/>
</dbReference>
<dbReference type="InterPro" id="IPR000719">
    <property type="entry name" value="Prot_kinase_dom"/>
</dbReference>
<dbReference type="PROSITE" id="PS50222">
    <property type="entry name" value="EF_HAND_2"/>
    <property type="match status" value="2"/>
</dbReference>
<organism evidence="22 23">
    <name type="scientific">Heterodera schachtii</name>
    <name type="common">Sugarbeet cyst nematode worm</name>
    <name type="synonym">Tylenchus schachtii</name>
    <dbReference type="NCBI Taxonomy" id="97005"/>
    <lineage>
        <taxon>Eukaryota</taxon>
        <taxon>Metazoa</taxon>
        <taxon>Ecdysozoa</taxon>
        <taxon>Nematoda</taxon>
        <taxon>Chromadorea</taxon>
        <taxon>Rhabditida</taxon>
        <taxon>Tylenchina</taxon>
        <taxon>Tylenchomorpha</taxon>
        <taxon>Tylenchoidea</taxon>
        <taxon>Heteroderidae</taxon>
        <taxon>Heteroderinae</taxon>
        <taxon>Heterodera</taxon>
    </lineage>
</organism>
<feature type="transmembrane region" description="Helical" evidence="19">
    <location>
        <begin position="270"/>
        <end position="287"/>
    </location>
</feature>
<evidence type="ECO:0000256" key="11">
    <source>
        <dbReference type="ARBA" id="ARBA00022777"/>
    </source>
</evidence>
<feature type="binding site" evidence="17">
    <location>
        <position position="409"/>
    </location>
    <ligand>
        <name>ATP</name>
        <dbReference type="ChEBI" id="CHEBI:30616"/>
    </ligand>
</feature>
<keyword evidence="10 17" id="KW-0547">Nucleotide-binding</keyword>
<feature type="domain" description="EF-hand" evidence="21">
    <location>
        <begin position="56"/>
        <end position="91"/>
    </location>
</feature>
<evidence type="ECO:0000256" key="17">
    <source>
        <dbReference type="PROSITE-ProRule" id="PRU10141"/>
    </source>
</evidence>
<dbReference type="CDD" id="cd14089">
    <property type="entry name" value="STKc_MAPKAPK"/>
    <property type="match status" value="1"/>
</dbReference>
<dbReference type="SMART" id="SM00220">
    <property type="entry name" value="S_TKc"/>
    <property type="match status" value="1"/>
</dbReference>
<comment type="similarity">
    <text evidence="3">Belongs to the protein kinase superfamily. CAMK Ser/Thr protein kinase family.</text>
</comment>
<keyword evidence="13 19" id="KW-1133">Transmembrane helix</keyword>
<evidence type="ECO:0000256" key="19">
    <source>
        <dbReference type="SAM" id="Phobius"/>
    </source>
</evidence>
<evidence type="ECO:0000256" key="13">
    <source>
        <dbReference type="ARBA" id="ARBA00022989"/>
    </source>
</evidence>
<feature type="domain" description="EF-hand" evidence="21">
    <location>
        <begin position="18"/>
        <end position="53"/>
    </location>
</feature>
<comment type="caution">
    <text evidence="22">The sequence shown here is derived from an EMBL/GenBank/DDBJ whole genome shotgun (WGS) entry which is preliminary data.</text>
</comment>
<feature type="transmembrane region" description="Helical" evidence="19">
    <location>
        <begin position="178"/>
        <end position="203"/>
    </location>
</feature>
<keyword evidence="6" id="KW-0723">Serine/threonine-protein kinase</keyword>
<dbReference type="PROSITE" id="PS00107">
    <property type="entry name" value="PROTEIN_KINASE_ATP"/>
    <property type="match status" value="1"/>
</dbReference>
<dbReference type="InterPro" id="IPR022764">
    <property type="entry name" value="Peptidase_S54_rhomboid_dom"/>
</dbReference>
<dbReference type="GO" id="GO:0004674">
    <property type="term" value="F:protein serine/threonine kinase activity"/>
    <property type="evidence" value="ECO:0007669"/>
    <property type="project" value="UniProtKB-KW"/>
</dbReference>
<dbReference type="InterPro" id="IPR017441">
    <property type="entry name" value="Protein_kinase_ATP_BS"/>
</dbReference>
<dbReference type="GO" id="GO:0019901">
    <property type="term" value="F:protein kinase binding"/>
    <property type="evidence" value="ECO:0007669"/>
    <property type="project" value="UniProtKB-ARBA"/>
</dbReference>
<dbReference type="InterPro" id="IPR011009">
    <property type="entry name" value="Kinase-like_dom_sf"/>
</dbReference>
<evidence type="ECO:0000256" key="4">
    <source>
        <dbReference type="ARBA" id="ARBA00009045"/>
    </source>
</evidence>
<evidence type="ECO:0000256" key="6">
    <source>
        <dbReference type="ARBA" id="ARBA00022527"/>
    </source>
</evidence>
<dbReference type="CDD" id="cd00051">
    <property type="entry name" value="EFh"/>
    <property type="match status" value="1"/>
</dbReference>
<feature type="transmembrane region" description="Helical" evidence="19">
    <location>
        <begin position="116"/>
        <end position="142"/>
    </location>
</feature>
<comment type="catalytic activity">
    <reaction evidence="15">
        <text>L-threonyl-[protein] + ATP = O-phospho-L-threonyl-[protein] + ADP + H(+)</text>
        <dbReference type="Rhea" id="RHEA:46608"/>
        <dbReference type="Rhea" id="RHEA-COMP:11060"/>
        <dbReference type="Rhea" id="RHEA-COMP:11605"/>
        <dbReference type="ChEBI" id="CHEBI:15378"/>
        <dbReference type="ChEBI" id="CHEBI:30013"/>
        <dbReference type="ChEBI" id="CHEBI:30616"/>
        <dbReference type="ChEBI" id="CHEBI:61977"/>
        <dbReference type="ChEBI" id="CHEBI:456216"/>
        <dbReference type="EC" id="2.7.11.1"/>
    </reaction>
</comment>
<feature type="transmembrane region" description="Helical" evidence="19">
    <location>
        <begin position="299"/>
        <end position="317"/>
    </location>
</feature>
<keyword evidence="7" id="KW-0597">Phosphoprotein</keyword>
<reference evidence="22 23" key="1">
    <citation type="submission" date="2024-10" db="EMBL/GenBank/DDBJ databases">
        <authorList>
            <person name="Kim D."/>
        </authorList>
    </citation>
    <scope>NUCLEOTIDE SEQUENCE [LARGE SCALE GENOMIC DNA]</scope>
    <source>
        <strain evidence="22">Taebaek</strain>
    </source>
</reference>
<evidence type="ECO:0000256" key="12">
    <source>
        <dbReference type="ARBA" id="ARBA00022840"/>
    </source>
</evidence>